<accession>A0A5N8X6P0</accession>
<dbReference type="AlphaFoldDB" id="A0A5N8X6P0"/>
<protein>
    <submittedName>
        <fullName evidence="3">Uncharacterized protein</fullName>
    </submittedName>
</protein>
<sequence length="229" mass="25159">MRAAARIPSVLVRHELLLLAAIVRWLGRRPHGVGDGRRGFGYARGQGAMLFGFGFVCAIETAALSVLLRGFPLLHLVFLVVDLYTILMVVGLHASSVTRPHVLSATDLRLRRFATVDLSVPLASVAAVHRELRTTHEKREGELDLVVGSQTSITLELAEPVTYRTFFGRSRTVRLVRFHADEPDVLVTELRQALRPELGQKPAQELGQKLGQELKPGRTAPSPLPDPSA</sequence>
<evidence type="ECO:0000313" key="3">
    <source>
        <dbReference type="EMBL" id="MPY55109.1"/>
    </source>
</evidence>
<keyword evidence="2" id="KW-0812">Transmembrane</keyword>
<evidence type="ECO:0000256" key="1">
    <source>
        <dbReference type="SAM" id="MobiDB-lite"/>
    </source>
</evidence>
<feature type="region of interest" description="Disordered" evidence="1">
    <location>
        <begin position="197"/>
        <end position="229"/>
    </location>
</feature>
<name>A0A5N8X6P0_9ACTN</name>
<gene>
    <name evidence="3" type="ORF">FPZ41_43795</name>
</gene>
<feature type="transmembrane region" description="Helical" evidence="2">
    <location>
        <begin position="73"/>
        <end position="94"/>
    </location>
</feature>
<organism evidence="3 4">
    <name type="scientific">Streptomyces acidicola</name>
    <dbReference type="NCBI Taxonomy" id="2596892"/>
    <lineage>
        <taxon>Bacteria</taxon>
        <taxon>Bacillati</taxon>
        <taxon>Actinomycetota</taxon>
        <taxon>Actinomycetes</taxon>
        <taxon>Kitasatosporales</taxon>
        <taxon>Streptomycetaceae</taxon>
        <taxon>Streptomyces</taxon>
    </lineage>
</organism>
<evidence type="ECO:0000313" key="4">
    <source>
        <dbReference type="Proteomes" id="UP000373149"/>
    </source>
</evidence>
<dbReference type="Proteomes" id="UP000373149">
    <property type="component" value="Unassembled WGS sequence"/>
</dbReference>
<keyword evidence="4" id="KW-1185">Reference proteome</keyword>
<comment type="caution">
    <text evidence="3">The sequence shown here is derived from an EMBL/GenBank/DDBJ whole genome shotgun (WGS) entry which is preliminary data.</text>
</comment>
<feature type="transmembrane region" description="Helical" evidence="2">
    <location>
        <begin position="48"/>
        <end position="67"/>
    </location>
</feature>
<proteinExistence type="predicted"/>
<dbReference type="EMBL" id="VMNX01000368">
    <property type="protein sequence ID" value="MPY55109.1"/>
    <property type="molecule type" value="Genomic_DNA"/>
</dbReference>
<dbReference type="RefSeq" id="WP_152870161.1">
    <property type="nucleotide sequence ID" value="NZ_VMNX01000368.1"/>
</dbReference>
<reference evidence="3 4" key="1">
    <citation type="submission" date="2019-09" db="EMBL/GenBank/DDBJ databases">
        <authorList>
            <person name="Duangmal K."/>
            <person name="Teo W.F.A."/>
            <person name="Lipun K."/>
        </authorList>
    </citation>
    <scope>NUCLEOTIDE SEQUENCE [LARGE SCALE GENOMIC DNA]</scope>
    <source>
        <strain evidence="3 4">K1PN6</strain>
    </source>
</reference>
<keyword evidence="2" id="KW-1133">Transmembrane helix</keyword>
<evidence type="ECO:0000256" key="2">
    <source>
        <dbReference type="SAM" id="Phobius"/>
    </source>
</evidence>
<keyword evidence="2" id="KW-0472">Membrane</keyword>